<evidence type="ECO:0000256" key="1">
    <source>
        <dbReference type="SAM" id="SignalP"/>
    </source>
</evidence>
<comment type="caution">
    <text evidence="2">The sequence shown here is derived from an EMBL/GenBank/DDBJ whole genome shotgun (WGS) entry which is preliminary data.</text>
</comment>
<reference evidence="2 3" key="1">
    <citation type="submission" date="2014-10" db="EMBL/GenBank/DDBJ databases">
        <title>Genome sequence of Novosphingobium malaysiense MUSC 273(T).</title>
        <authorList>
            <person name="Lee L.-H."/>
        </authorList>
    </citation>
    <scope>NUCLEOTIDE SEQUENCE [LARGE SCALE GENOMIC DNA]</scope>
    <source>
        <strain evidence="2 3">MUSC 273</strain>
    </source>
</reference>
<dbReference type="RefSeq" id="WP_039286307.1">
    <property type="nucleotide sequence ID" value="NZ_JTDI01000005.1"/>
</dbReference>
<dbReference type="Proteomes" id="UP000031057">
    <property type="component" value="Unassembled WGS sequence"/>
</dbReference>
<dbReference type="NCBIfam" id="TIGR04433">
    <property type="entry name" value="UrcA_uranyl"/>
    <property type="match status" value="1"/>
</dbReference>
<evidence type="ECO:0008006" key="4">
    <source>
        <dbReference type="Google" id="ProtNLM"/>
    </source>
</evidence>
<organism evidence="2 3">
    <name type="scientific">Novosphingobium malaysiense</name>
    <dbReference type="NCBI Taxonomy" id="1348853"/>
    <lineage>
        <taxon>Bacteria</taxon>
        <taxon>Pseudomonadati</taxon>
        <taxon>Pseudomonadota</taxon>
        <taxon>Alphaproteobacteria</taxon>
        <taxon>Sphingomonadales</taxon>
        <taxon>Sphingomonadaceae</taxon>
        <taxon>Novosphingobium</taxon>
    </lineage>
</organism>
<proteinExistence type="predicted"/>
<dbReference type="AlphaFoldDB" id="A0A0B1ZLZ2"/>
<keyword evidence="1" id="KW-0732">Signal</keyword>
<sequence length="108" mass="12075">MIKPAIVLLATISAFAGLVPTQAESRIQRTAVVKYSDLDLQQPRQLAVLDRRLREAVWQVCGKPVMPGLKRFDDWHRCVGEARKSAEEGREYALGNATNAKTRVLIES</sequence>
<feature type="chain" id="PRO_5002085653" description="UrcA family protein" evidence="1">
    <location>
        <begin position="17"/>
        <end position="108"/>
    </location>
</feature>
<evidence type="ECO:0000313" key="2">
    <source>
        <dbReference type="EMBL" id="KHK90203.1"/>
    </source>
</evidence>
<feature type="signal peptide" evidence="1">
    <location>
        <begin position="1"/>
        <end position="16"/>
    </location>
</feature>
<gene>
    <name evidence="2" type="ORF">LK12_16225</name>
</gene>
<protein>
    <recommendedName>
        <fullName evidence="4">UrcA family protein</fullName>
    </recommendedName>
</protein>
<dbReference type="InterPro" id="IPR030972">
    <property type="entry name" value="UrcA_uranyl"/>
</dbReference>
<dbReference type="EMBL" id="JTDI01000005">
    <property type="protein sequence ID" value="KHK90203.1"/>
    <property type="molecule type" value="Genomic_DNA"/>
</dbReference>
<dbReference type="OrthoDB" id="7474986at2"/>
<evidence type="ECO:0000313" key="3">
    <source>
        <dbReference type="Proteomes" id="UP000031057"/>
    </source>
</evidence>
<accession>A0A0B1ZLZ2</accession>
<keyword evidence="3" id="KW-1185">Reference proteome</keyword>
<name>A0A0B1ZLZ2_9SPHN</name>